<dbReference type="EMBL" id="CM055730">
    <property type="protein sequence ID" value="KAJ8013881.1"/>
    <property type="molecule type" value="Genomic_DNA"/>
</dbReference>
<protein>
    <submittedName>
        <fullName evidence="1">Uncharacterized protein</fullName>
    </submittedName>
</protein>
<reference evidence="1" key="1">
    <citation type="submission" date="2021-05" db="EMBL/GenBank/DDBJ databases">
        <authorList>
            <person name="Pan Q."/>
            <person name="Jouanno E."/>
            <person name="Zahm M."/>
            <person name="Klopp C."/>
            <person name="Cabau C."/>
            <person name="Louis A."/>
            <person name="Berthelot C."/>
            <person name="Parey E."/>
            <person name="Roest Crollius H."/>
            <person name="Montfort J."/>
            <person name="Robinson-Rechavi M."/>
            <person name="Bouchez O."/>
            <person name="Lampietro C."/>
            <person name="Lopez Roques C."/>
            <person name="Donnadieu C."/>
            <person name="Postlethwait J."/>
            <person name="Bobe J."/>
            <person name="Dillon D."/>
            <person name="Chandos A."/>
            <person name="von Hippel F."/>
            <person name="Guiguen Y."/>
        </authorList>
    </citation>
    <scope>NUCLEOTIDE SEQUENCE</scope>
    <source>
        <strain evidence="1">YG-Jan2019</strain>
    </source>
</reference>
<organism evidence="1 2">
    <name type="scientific">Dallia pectoralis</name>
    <name type="common">Alaska blackfish</name>
    <dbReference type="NCBI Taxonomy" id="75939"/>
    <lineage>
        <taxon>Eukaryota</taxon>
        <taxon>Metazoa</taxon>
        <taxon>Chordata</taxon>
        <taxon>Craniata</taxon>
        <taxon>Vertebrata</taxon>
        <taxon>Euteleostomi</taxon>
        <taxon>Actinopterygii</taxon>
        <taxon>Neopterygii</taxon>
        <taxon>Teleostei</taxon>
        <taxon>Protacanthopterygii</taxon>
        <taxon>Esociformes</taxon>
        <taxon>Umbridae</taxon>
        <taxon>Dallia</taxon>
    </lineage>
</organism>
<name>A0ACC2HDU2_DALPE</name>
<comment type="caution">
    <text evidence="1">The sequence shown here is derived from an EMBL/GenBank/DDBJ whole genome shotgun (WGS) entry which is preliminary data.</text>
</comment>
<proteinExistence type="predicted"/>
<sequence>MKWEEKQKAVFPDHKHALCNDPAVERPDFDKHFTVHSDASGVGIGAVLVQEDGDEWKTVAYVSRKLYPRETRYLVVELECLAENWALETLTGKLNTVPDFLSGHPDGEPPWGVM</sequence>
<evidence type="ECO:0000313" key="2">
    <source>
        <dbReference type="Proteomes" id="UP001157502"/>
    </source>
</evidence>
<accession>A0ACC2HDU2</accession>
<keyword evidence="2" id="KW-1185">Reference proteome</keyword>
<dbReference type="Proteomes" id="UP001157502">
    <property type="component" value="Chromosome 3"/>
</dbReference>
<evidence type="ECO:0000313" key="1">
    <source>
        <dbReference type="EMBL" id="KAJ8013881.1"/>
    </source>
</evidence>
<gene>
    <name evidence="1" type="ORF">DPEC_G00034400</name>
</gene>